<organism evidence="3 4">
    <name type="scientific">Bythopirellula polymerisocia</name>
    <dbReference type="NCBI Taxonomy" id="2528003"/>
    <lineage>
        <taxon>Bacteria</taxon>
        <taxon>Pseudomonadati</taxon>
        <taxon>Planctomycetota</taxon>
        <taxon>Planctomycetia</taxon>
        <taxon>Pirellulales</taxon>
        <taxon>Lacipirellulaceae</taxon>
        <taxon>Bythopirellula</taxon>
    </lineage>
</organism>
<comment type="similarity">
    <text evidence="1">Belongs to the glycosyl hydrolase 16 family.</text>
</comment>
<keyword evidence="3" id="KW-0378">Hydrolase</keyword>
<feature type="domain" description="GH16" evidence="2">
    <location>
        <begin position="35"/>
        <end position="284"/>
    </location>
</feature>
<dbReference type="GO" id="GO:0005975">
    <property type="term" value="P:carbohydrate metabolic process"/>
    <property type="evidence" value="ECO:0007669"/>
    <property type="project" value="InterPro"/>
</dbReference>
<name>A0A5C6D0W9_9BACT</name>
<evidence type="ECO:0000313" key="3">
    <source>
        <dbReference type="EMBL" id="TWU29825.1"/>
    </source>
</evidence>
<reference evidence="3 4" key="1">
    <citation type="submission" date="2019-02" db="EMBL/GenBank/DDBJ databases">
        <title>Deep-cultivation of Planctomycetes and their phenomic and genomic characterization uncovers novel biology.</title>
        <authorList>
            <person name="Wiegand S."/>
            <person name="Jogler M."/>
            <person name="Boedeker C."/>
            <person name="Pinto D."/>
            <person name="Vollmers J."/>
            <person name="Rivas-Marin E."/>
            <person name="Kohn T."/>
            <person name="Peeters S.H."/>
            <person name="Heuer A."/>
            <person name="Rast P."/>
            <person name="Oberbeckmann S."/>
            <person name="Bunk B."/>
            <person name="Jeske O."/>
            <person name="Meyerdierks A."/>
            <person name="Storesund J.E."/>
            <person name="Kallscheuer N."/>
            <person name="Luecker S."/>
            <person name="Lage O.M."/>
            <person name="Pohl T."/>
            <person name="Merkel B.J."/>
            <person name="Hornburger P."/>
            <person name="Mueller R.-W."/>
            <person name="Bruemmer F."/>
            <person name="Labrenz M."/>
            <person name="Spormann A.M."/>
            <person name="Op Den Camp H."/>
            <person name="Overmann J."/>
            <person name="Amann R."/>
            <person name="Jetten M.S.M."/>
            <person name="Mascher T."/>
            <person name="Medema M.H."/>
            <person name="Devos D.P."/>
            <person name="Kaster A.-K."/>
            <person name="Ovreas L."/>
            <person name="Rohde M."/>
            <person name="Galperin M.Y."/>
            <person name="Jogler C."/>
        </authorList>
    </citation>
    <scope>NUCLEOTIDE SEQUENCE [LARGE SCALE GENOMIC DNA]</scope>
    <source>
        <strain evidence="3 4">Pla144</strain>
    </source>
</reference>
<evidence type="ECO:0000313" key="4">
    <source>
        <dbReference type="Proteomes" id="UP000318437"/>
    </source>
</evidence>
<dbReference type="Proteomes" id="UP000318437">
    <property type="component" value="Unassembled WGS sequence"/>
</dbReference>
<gene>
    <name evidence="3" type="ORF">Pla144_06040</name>
</gene>
<dbReference type="AlphaFoldDB" id="A0A5C6D0W9"/>
<protein>
    <submittedName>
        <fullName evidence="3">Beta-glucanase</fullName>
        <ecNumber evidence="3">3.2.1.73</ecNumber>
    </submittedName>
</protein>
<keyword evidence="3" id="KW-0326">Glycosidase</keyword>
<dbReference type="Pfam" id="PF00722">
    <property type="entry name" value="Glyco_hydro_16"/>
    <property type="match status" value="1"/>
</dbReference>
<dbReference type="EC" id="3.2.1.73" evidence="3"/>
<proteinExistence type="inferred from homology"/>
<dbReference type="PROSITE" id="PS00018">
    <property type="entry name" value="EF_HAND_1"/>
    <property type="match status" value="1"/>
</dbReference>
<evidence type="ECO:0000259" key="2">
    <source>
        <dbReference type="PROSITE" id="PS51762"/>
    </source>
</evidence>
<dbReference type="PROSITE" id="PS51762">
    <property type="entry name" value="GH16_2"/>
    <property type="match status" value="1"/>
</dbReference>
<dbReference type="InterPro" id="IPR000757">
    <property type="entry name" value="Beta-glucanase-like"/>
</dbReference>
<keyword evidence="4" id="KW-1185">Reference proteome</keyword>
<dbReference type="SUPFAM" id="SSF49899">
    <property type="entry name" value="Concanavalin A-like lectins/glucanases"/>
    <property type="match status" value="1"/>
</dbReference>
<evidence type="ECO:0000256" key="1">
    <source>
        <dbReference type="ARBA" id="ARBA00006865"/>
    </source>
</evidence>
<dbReference type="RefSeq" id="WP_146447793.1">
    <property type="nucleotide sequence ID" value="NZ_SJPS01000001.1"/>
</dbReference>
<dbReference type="Gene3D" id="2.60.120.260">
    <property type="entry name" value="Galactose-binding domain-like"/>
    <property type="match status" value="1"/>
</dbReference>
<dbReference type="OrthoDB" id="233689at2"/>
<dbReference type="EMBL" id="SJPS01000001">
    <property type="protein sequence ID" value="TWU29825.1"/>
    <property type="molecule type" value="Genomic_DNA"/>
</dbReference>
<dbReference type="CDD" id="cd00413">
    <property type="entry name" value="Glyco_hydrolase_16"/>
    <property type="match status" value="1"/>
</dbReference>
<sequence length="574" mass="61086">MRLTKPFLPQLTTIALCCFVVAETTSLHGQVLLLDNFDDTSGPAAAQGDGIVDISKFRAPFGGFVGAGDFAGRTQFRFTLPSENVPAGVAGSTDGKVAVLNLDTFDSVTSTPGTSFLGTDLITKQNFARGGGLRMTTRMRVDASTAAQGGIVAAPFLYDVSRGVSPNLVRDEIDHELLTNESVSGTPNRTFTNVWNDGPFTGPGSGGSPQFINNPSGFDITKFHDYRTDWTPSSVKYYIDGALVRTETTVIPDDPMRAHVNFWVPDSGFVQAYDGSFVPAATSGSNTNFKLELDRLQVERFNTTTSANLLADARFEDGTSITFPPPVGITPANHVGAWIRFNNAFVDSSDAQGVPSIDDGFEAAKVYTPGANNASGFWQNVAASPGEEFEASVFAYAPSSDPILGSDNFTNITLQFLNSAGAVLDSVNFSPGRNQQDTPIYDGRDADMIQDEWVQYTVDALAPADTALVRMNLLFNSTLGQGGAVWFDNASLVKLTSNAPTLSGDFDGDGDVDGRDFLVWQRNTAVGNLADWQANYGTPLVAAVSAVPEPGTCVLGLLLALGAGSLGRRRRTCC</sequence>
<dbReference type="InterPro" id="IPR018247">
    <property type="entry name" value="EF_Hand_1_Ca_BS"/>
</dbReference>
<dbReference type="GO" id="GO:0042972">
    <property type="term" value="F:licheninase activity"/>
    <property type="evidence" value="ECO:0007669"/>
    <property type="project" value="UniProtKB-EC"/>
</dbReference>
<comment type="caution">
    <text evidence="3">The sequence shown here is derived from an EMBL/GenBank/DDBJ whole genome shotgun (WGS) entry which is preliminary data.</text>
</comment>
<dbReference type="Gene3D" id="2.60.120.200">
    <property type="match status" value="1"/>
</dbReference>
<accession>A0A5C6D0W9</accession>
<dbReference type="InterPro" id="IPR013320">
    <property type="entry name" value="ConA-like_dom_sf"/>
</dbReference>